<keyword evidence="2" id="KW-0732">Signal</keyword>
<accession>A0A367XSJ1</accession>
<dbReference type="CDD" id="cd05384">
    <property type="entry name" value="CAP_PRY1-like"/>
    <property type="match status" value="1"/>
</dbReference>
<organism evidence="4 5">
    <name type="scientific">Candida viswanathii</name>
    <dbReference type="NCBI Taxonomy" id="5486"/>
    <lineage>
        <taxon>Eukaryota</taxon>
        <taxon>Fungi</taxon>
        <taxon>Dikarya</taxon>
        <taxon>Ascomycota</taxon>
        <taxon>Saccharomycotina</taxon>
        <taxon>Pichiomycetes</taxon>
        <taxon>Debaryomycetaceae</taxon>
        <taxon>Candida/Lodderomyces clade</taxon>
        <taxon>Candida</taxon>
    </lineage>
</organism>
<feature type="chain" id="PRO_5017008851" evidence="2">
    <location>
        <begin position="19"/>
        <end position="354"/>
    </location>
</feature>
<dbReference type="STRING" id="5486.A0A367XSJ1"/>
<sequence length="354" mass="37028">MKFTQIATTAALATLANSAVIYVTKTNINTQFATVQGAVQTAQVKAANTEEAAAPTTEAPAPAPTTTAEANQGQQSTWVFSTNIMGQDIVFTSVVAGGDAVRTLYQEHVVIKNGDSASTRTLVVQANPSTLVTSTVQEGETTPISAEATAAVTSETTQAAETTPATTSSSVAAAETSPVAKAAETSAASSSSSSSSSNFGGVQDEDFSKNILDAHNAKRARHGAPNLVWDNDAYQYAQAYADKYDCSGNLKHSGGKFGENLGVGFKTGDSVVTAWYNEAGEDGKSYNYGSATDYNHFTQLIWKSTTKLGCAYKDCSAQNWGKYIVCSYDPAGNVMGTDQKTGKSYMAENVLPPN</sequence>
<evidence type="ECO:0000259" key="3">
    <source>
        <dbReference type="SMART" id="SM00198"/>
    </source>
</evidence>
<keyword evidence="5" id="KW-1185">Reference proteome</keyword>
<dbReference type="InterPro" id="IPR001283">
    <property type="entry name" value="CRISP-related"/>
</dbReference>
<dbReference type="PRINTS" id="PR00837">
    <property type="entry name" value="V5TPXLIKE"/>
</dbReference>
<dbReference type="InterPro" id="IPR014044">
    <property type="entry name" value="CAP_dom"/>
</dbReference>
<feature type="domain" description="SCP" evidence="3">
    <location>
        <begin position="206"/>
        <end position="336"/>
    </location>
</feature>
<proteinExistence type="predicted"/>
<dbReference type="Proteomes" id="UP000253472">
    <property type="component" value="Unassembled WGS sequence"/>
</dbReference>
<dbReference type="InterPro" id="IPR035940">
    <property type="entry name" value="CAP_sf"/>
</dbReference>
<feature type="compositionally biased region" description="Low complexity" evidence="1">
    <location>
        <begin position="49"/>
        <end position="71"/>
    </location>
</feature>
<evidence type="ECO:0000256" key="2">
    <source>
        <dbReference type="SAM" id="SignalP"/>
    </source>
</evidence>
<protein>
    <submittedName>
        <fullName evidence="4">Secreted protein RBT4</fullName>
    </submittedName>
</protein>
<dbReference type="GO" id="GO:0005576">
    <property type="term" value="C:extracellular region"/>
    <property type="evidence" value="ECO:0007669"/>
    <property type="project" value="InterPro"/>
</dbReference>
<evidence type="ECO:0000313" key="5">
    <source>
        <dbReference type="Proteomes" id="UP000253472"/>
    </source>
</evidence>
<dbReference type="Gene3D" id="3.40.33.10">
    <property type="entry name" value="CAP"/>
    <property type="match status" value="1"/>
</dbReference>
<feature type="signal peptide" evidence="2">
    <location>
        <begin position="1"/>
        <end position="18"/>
    </location>
</feature>
<dbReference type="SMART" id="SM00198">
    <property type="entry name" value="SCP"/>
    <property type="match status" value="1"/>
</dbReference>
<dbReference type="Pfam" id="PF00188">
    <property type="entry name" value="CAP"/>
    <property type="match status" value="1"/>
</dbReference>
<dbReference type="InterPro" id="IPR018244">
    <property type="entry name" value="Allrgn_V5/Tpx1_CS"/>
</dbReference>
<dbReference type="PROSITE" id="PS01010">
    <property type="entry name" value="CRISP_2"/>
    <property type="match status" value="1"/>
</dbReference>
<dbReference type="EMBL" id="QLNQ01000029">
    <property type="protein sequence ID" value="RCK56595.1"/>
    <property type="molecule type" value="Genomic_DNA"/>
</dbReference>
<feature type="region of interest" description="Disordered" evidence="1">
    <location>
        <begin position="49"/>
        <end position="73"/>
    </location>
</feature>
<dbReference type="SUPFAM" id="SSF55797">
    <property type="entry name" value="PR-1-like"/>
    <property type="match status" value="1"/>
</dbReference>
<name>A0A367XSJ1_9ASCO</name>
<evidence type="ECO:0000256" key="1">
    <source>
        <dbReference type="SAM" id="MobiDB-lite"/>
    </source>
</evidence>
<gene>
    <name evidence="4" type="primary">RBT4_0</name>
    <name evidence="4" type="ORF">Cantr_05546</name>
</gene>
<dbReference type="PANTHER" id="PTHR10334">
    <property type="entry name" value="CYSTEINE-RICH SECRETORY PROTEIN-RELATED"/>
    <property type="match status" value="1"/>
</dbReference>
<dbReference type="OrthoDB" id="337038at2759"/>
<feature type="region of interest" description="Disordered" evidence="1">
    <location>
        <begin position="150"/>
        <end position="173"/>
    </location>
</feature>
<dbReference type="AlphaFoldDB" id="A0A367XSJ1"/>
<evidence type="ECO:0000313" key="4">
    <source>
        <dbReference type="EMBL" id="RCK56595.1"/>
    </source>
</evidence>
<comment type="caution">
    <text evidence="4">The sequence shown here is derived from an EMBL/GenBank/DDBJ whole genome shotgun (WGS) entry which is preliminary data.</text>
</comment>
<reference evidence="4 5" key="1">
    <citation type="submission" date="2018-06" db="EMBL/GenBank/DDBJ databases">
        <title>Whole genome sequencing of Candida tropicalis (genome annotated by CSBL at Korea University).</title>
        <authorList>
            <person name="Ahn J."/>
        </authorList>
    </citation>
    <scope>NUCLEOTIDE SEQUENCE [LARGE SCALE GENOMIC DNA]</scope>
    <source>
        <strain evidence="4 5">ATCC 20962</strain>
    </source>
</reference>